<organism evidence="4 5">
    <name type="scientific">Cyclobacterium marinum (strain ATCC 25205 / DSM 745 / LMG 13164 / NCIMB 1802)</name>
    <name type="common">Flectobacillus marinus</name>
    <dbReference type="NCBI Taxonomy" id="880070"/>
    <lineage>
        <taxon>Bacteria</taxon>
        <taxon>Pseudomonadati</taxon>
        <taxon>Bacteroidota</taxon>
        <taxon>Cytophagia</taxon>
        <taxon>Cytophagales</taxon>
        <taxon>Cyclobacteriaceae</taxon>
        <taxon>Cyclobacterium</taxon>
    </lineage>
</organism>
<evidence type="ECO:0000256" key="1">
    <source>
        <dbReference type="ARBA" id="ARBA00004613"/>
    </source>
</evidence>
<gene>
    <name evidence="4" type="ordered locus">Cycma_0723</name>
</gene>
<dbReference type="SUPFAM" id="SSF88713">
    <property type="entry name" value="Glycoside hydrolase/deacetylase"/>
    <property type="match status" value="1"/>
</dbReference>
<comment type="subcellular location">
    <subcellularLocation>
        <location evidence="1">Secreted</location>
    </subcellularLocation>
</comment>
<evidence type="ECO:0000313" key="5">
    <source>
        <dbReference type="Proteomes" id="UP000001635"/>
    </source>
</evidence>
<sequence>MKFKFRNVLAYFVAQFFILIGLVNRAKKKALKGDFILSIYFHNPSKKEFEFIIKWFNRNGFKFIGVDDLKKIINGSMSFPKGAVLLTADDGWASNYENVAEVAINNKIPITIFIPTEAIETGNYWFSYAKKAKKLGLGYLSSKMLKNVPNAERMAVITEIKKQIKLPREAMTVSQIQSIAASPWINIGGHSHTHPILPNCRDEELELEISINRRNIFTWINYQIDTFAYPNGDYGVREINALEKENFEIGFSNKPEYLSAQSLNSKFELPRIGILEGASKAENICRMVGVWHKNTLKVF</sequence>
<evidence type="ECO:0000256" key="2">
    <source>
        <dbReference type="ARBA" id="ARBA00022729"/>
    </source>
</evidence>
<name>G0J0T5_CYCMS</name>
<dbReference type="PANTHER" id="PTHR34216:SF3">
    <property type="entry name" value="POLY-BETA-1,6-N-ACETYL-D-GLUCOSAMINE N-DEACETYLASE"/>
    <property type="match status" value="1"/>
</dbReference>
<dbReference type="eggNOG" id="COG0726">
    <property type="taxonomic scope" value="Bacteria"/>
</dbReference>
<dbReference type="AlphaFoldDB" id="G0J0T5"/>
<evidence type="ECO:0000259" key="3">
    <source>
        <dbReference type="PROSITE" id="PS51677"/>
    </source>
</evidence>
<dbReference type="InterPro" id="IPR011330">
    <property type="entry name" value="Glyco_hydro/deAcase_b/a-brl"/>
</dbReference>
<dbReference type="PROSITE" id="PS51677">
    <property type="entry name" value="NODB"/>
    <property type="match status" value="1"/>
</dbReference>
<dbReference type="GO" id="GO:0016810">
    <property type="term" value="F:hydrolase activity, acting on carbon-nitrogen (but not peptide) bonds"/>
    <property type="evidence" value="ECO:0007669"/>
    <property type="project" value="InterPro"/>
</dbReference>
<dbReference type="InterPro" id="IPR051398">
    <property type="entry name" value="Polysacch_Deacetylase"/>
</dbReference>
<dbReference type="STRING" id="880070.Cycma_0723"/>
<dbReference type="Gene3D" id="3.20.20.370">
    <property type="entry name" value="Glycoside hydrolase/deacetylase"/>
    <property type="match status" value="1"/>
</dbReference>
<evidence type="ECO:0000313" key="4">
    <source>
        <dbReference type="EMBL" id="AEL24497.1"/>
    </source>
</evidence>
<dbReference type="PANTHER" id="PTHR34216">
    <property type="match status" value="1"/>
</dbReference>
<dbReference type="GO" id="GO:0005975">
    <property type="term" value="P:carbohydrate metabolic process"/>
    <property type="evidence" value="ECO:0007669"/>
    <property type="project" value="InterPro"/>
</dbReference>
<dbReference type="RefSeq" id="WP_014018795.1">
    <property type="nucleotide sequence ID" value="NC_015914.1"/>
</dbReference>
<protein>
    <submittedName>
        <fullName evidence="4">Polysaccharide deacetylase</fullName>
    </submittedName>
</protein>
<dbReference type="EMBL" id="CP002955">
    <property type="protein sequence ID" value="AEL24497.1"/>
    <property type="molecule type" value="Genomic_DNA"/>
</dbReference>
<dbReference type="Pfam" id="PF01522">
    <property type="entry name" value="Polysacc_deac_1"/>
    <property type="match status" value="1"/>
</dbReference>
<keyword evidence="2" id="KW-0732">Signal</keyword>
<dbReference type="KEGG" id="cmr:Cycma_0723"/>
<keyword evidence="5" id="KW-1185">Reference proteome</keyword>
<dbReference type="OrthoDB" id="9778320at2"/>
<dbReference type="InterPro" id="IPR002509">
    <property type="entry name" value="NODB_dom"/>
</dbReference>
<proteinExistence type="predicted"/>
<dbReference type="HOGENOM" id="CLU_030024_1_1_10"/>
<reference evidence="5" key="1">
    <citation type="submission" date="2011-07" db="EMBL/GenBank/DDBJ databases">
        <title>The complete genome of Cyclobacterium marinum DSM 745.</title>
        <authorList>
            <person name="Lucas S."/>
            <person name="Han J."/>
            <person name="Lapidus A."/>
            <person name="Bruce D."/>
            <person name="Goodwin L."/>
            <person name="Pitluck S."/>
            <person name="Peters L."/>
            <person name="Kyrpides N."/>
            <person name="Mavromatis K."/>
            <person name="Ivanova N."/>
            <person name="Ovchinnikova G."/>
            <person name="Chertkov O."/>
            <person name="Detter J.C."/>
            <person name="Tapia R."/>
            <person name="Han C."/>
            <person name="Land M."/>
            <person name="Hauser L."/>
            <person name="Markowitz V."/>
            <person name="Cheng J.-F."/>
            <person name="Hugenholtz P."/>
            <person name="Woyke T."/>
            <person name="Wu D."/>
            <person name="Tindall B."/>
            <person name="Schuetze A."/>
            <person name="Brambilla E."/>
            <person name="Klenk H.-P."/>
            <person name="Eisen J.A."/>
        </authorList>
    </citation>
    <scope>NUCLEOTIDE SEQUENCE [LARGE SCALE GENOMIC DNA]</scope>
    <source>
        <strain evidence="5">ATCC 25205 / DSM 745 / LMG 13164 / NCIMB 1802</strain>
    </source>
</reference>
<dbReference type="Proteomes" id="UP000001635">
    <property type="component" value="Chromosome"/>
</dbReference>
<accession>G0J0T5</accession>
<dbReference type="CDD" id="cd10918">
    <property type="entry name" value="CE4_NodB_like_5s_6s"/>
    <property type="match status" value="1"/>
</dbReference>
<dbReference type="GO" id="GO:0005576">
    <property type="term" value="C:extracellular region"/>
    <property type="evidence" value="ECO:0007669"/>
    <property type="project" value="UniProtKB-SubCell"/>
</dbReference>
<feature type="domain" description="NodB homology" evidence="3">
    <location>
        <begin position="82"/>
        <end position="299"/>
    </location>
</feature>